<dbReference type="EMBL" id="CAJNOE010002744">
    <property type="protein sequence ID" value="CAF1491684.1"/>
    <property type="molecule type" value="Genomic_DNA"/>
</dbReference>
<comment type="caution">
    <text evidence="2">The sequence shown here is derived from an EMBL/GenBank/DDBJ whole genome shotgun (WGS) entry which is preliminary data.</text>
</comment>
<feature type="non-terminal residue" evidence="2">
    <location>
        <position position="1"/>
    </location>
</feature>
<dbReference type="AlphaFoldDB" id="A0A815SI72"/>
<protein>
    <submittedName>
        <fullName evidence="2">Uncharacterized protein</fullName>
    </submittedName>
</protein>
<name>A0A815SI72_9BILA</name>
<reference evidence="2" key="1">
    <citation type="submission" date="2021-02" db="EMBL/GenBank/DDBJ databases">
        <authorList>
            <person name="Nowell W R."/>
        </authorList>
    </citation>
    <scope>NUCLEOTIDE SEQUENCE</scope>
</reference>
<evidence type="ECO:0000256" key="1">
    <source>
        <dbReference type="SAM" id="MobiDB-lite"/>
    </source>
</evidence>
<feature type="compositionally biased region" description="Basic and acidic residues" evidence="1">
    <location>
        <begin position="1"/>
        <end position="12"/>
    </location>
</feature>
<organism evidence="2 4">
    <name type="scientific">Adineta steineri</name>
    <dbReference type="NCBI Taxonomy" id="433720"/>
    <lineage>
        <taxon>Eukaryota</taxon>
        <taxon>Metazoa</taxon>
        <taxon>Spiralia</taxon>
        <taxon>Gnathifera</taxon>
        <taxon>Rotifera</taxon>
        <taxon>Eurotatoria</taxon>
        <taxon>Bdelloidea</taxon>
        <taxon>Adinetida</taxon>
        <taxon>Adinetidae</taxon>
        <taxon>Adineta</taxon>
    </lineage>
</organism>
<accession>A0A815SI72</accession>
<gene>
    <name evidence="2" type="ORF">IZO911_LOCUS44519</name>
    <name evidence="3" type="ORF">KXQ929_LOCUS20604</name>
</gene>
<evidence type="ECO:0000313" key="4">
    <source>
        <dbReference type="Proteomes" id="UP000663860"/>
    </source>
</evidence>
<evidence type="ECO:0000313" key="3">
    <source>
        <dbReference type="EMBL" id="CAF3860134.1"/>
    </source>
</evidence>
<dbReference type="Proteomes" id="UP000663860">
    <property type="component" value="Unassembled WGS sequence"/>
</dbReference>
<dbReference type="Proteomes" id="UP000663868">
    <property type="component" value="Unassembled WGS sequence"/>
</dbReference>
<feature type="region of interest" description="Disordered" evidence="1">
    <location>
        <begin position="1"/>
        <end position="30"/>
    </location>
</feature>
<sequence length="30" mass="3397">ARDDVHEEKIKNDQGAGEELMEINRNNASI</sequence>
<dbReference type="EMBL" id="CAJOBB010001459">
    <property type="protein sequence ID" value="CAF3860134.1"/>
    <property type="molecule type" value="Genomic_DNA"/>
</dbReference>
<proteinExistence type="predicted"/>
<evidence type="ECO:0000313" key="2">
    <source>
        <dbReference type="EMBL" id="CAF1491684.1"/>
    </source>
</evidence>